<accession>A0A4R1YBB5</accession>
<dbReference type="Pfam" id="PF05065">
    <property type="entry name" value="Phage_capsid"/>
    <property type="match status" value="1"/>
</dbReference>
<name>A0A4R1YBB5_9RHOB</name>
<comment type="caution">
    <text evidence="3">The sequence shown here is derived from an EMBL/GenBank/DDBJ whole genome shotgun (WGS) entry which is preliminary data.</text>
</comment>
<dbReference type="Proteomes" id="UP000295277">
    <property type="component" value="Unassembled WGS sequence"/>
</dbReference>
<dbReference type="OrthoDB" id="637859at2"/>
<dbReference type="InterPro" id="IPR024455">
    <property type="entry name" value="Phage_capsid"/>
</dbReference>
<keyword evidence="4" id="KW-1185">Reference proteome</keyword>
<evidence type="ECO:0000256" key="1">
    <source>
        <dbReference type="ARBA" id="ARBA00004328"/>
    </source>
</evidence>
<protein>
    <submittedName>
        <fullName evidence="3">HK97 family phage major capsid protein</fullName>
    </submittedName>
</protein>
<dbReference type="Gene3D" id="3.30.2320.10">
    <property type="entry name" value="hypothetical protein PF0899 domain"/>
    <property type="match status" value="1"/>
</dbReference>
<dbReference type="Gene3D" id="3.30.2400.10">
    <property type="entry name" value="Major capsid protein gp5"/>
    <property type="match status" value="1"/>
</dbReference>
<dbReference type="NCBIfam" id="TIGR01554">
    <property type="entry name" value="major_cap_HK97"/>
    <property type="match status" value="1"/>
</dbReference>
<evidence type="ECO:0000313" key="4">
    <source>
        <dbReference type="Proteomes" id="UP000295277"/>
    </source>
</evidence>
<evidence type="ECO:0000313" key="3">
    <source>
        <dbReference type="EMBL" id="TCM73230.1"/>
    </source>
</evidence>
<dbReference type="AlphaFoldDB" id="A0A4R1YBB5"/>
<reference evidence="3 4" key="1">
    <citation type="submission" date="2019-03" db="EMBL/GenBank/DDBJ databases">
        <title>Genomic Encyclopedia of Type Strains, Phase IV (KMG-IV): sequencing the most valuable type-strain genomes for metagenomic binning, comparative biology and taxonomic classification.</title>
        <authorList>
            <person name="Goeker M."/>
        </authorList>
    </citation>
    <scope>NUCLEOTIDE SEQUENCE [LARGE SCALE GENOMIC DNA]</scope>
    <source>
        <strain evidence="3 4">DSM 21153</strain>
    </source>
</reference>
<feature type="domain" description="Phage capsid-like C-terminal" evidence="2">
    <location>
        <begin position="16"/>
        <end position="250"/>
    </location>
</feature>
<sequence length="349" mass="37641">MVMPKCPVKKGASSPVVQVSSNSVEWPSMTARPDAAATVAEGAAKPQSTMAMQLRTTPTQVIAHWVAASRQVLDDAPQLRDLIDTELRYGLALVEETQLLSGDGTSPNLHGLIPQATAFNDPLTGQIASPNQIDRIGSAILQSALADFPPTGIVLHPSDWQRMRMLKDGEGRYILGAPGAEVDPVLFGLPVVATKAIAAGSFLVGNFQEAATLYDRWAPRVEISTEHADFFVRNLVAILAEQRIAVAVRRRATSGPDDTFLPPVRARRAGGLGRLGMGFFLWFRLGQKTPSPAGQEAKGWQLSSPPHPVVMRATPAEVLSGCALWRFTHSPVTGMLWRVGLRRVHPDLS</sequence>
<proteinExistence type="predicted"/>
<dbReference type="InterPro" id="IPR054612">
    <property type="entry name" value="Phage_capsid-like_C"/>
</dbReference>
<evidence type="ECO:0000259" key="2">
    <source>
        <dbReference type="Pfam" id="PF05065"/>
    </source>
</evidence>
<dbReference type="RefSeq" id="WP_132697257.1">
    <property type="nucleotide sequence ID" value="NZ_SLVM01000060.1"/>
</dbReference>
<comment type="subcellular location">
    <subcellularLocation>
        <location evidence="1">Virion</location>
    </subcellularLocation>
</comment>
<gene>
    <name evidence="3" type="ORF">EV216_1602</name>
</gene>
<dbReference type="SUPFAM" id="SSF56563">
    <property type="entry name" value="Major capsid protein gp5"/>
    <property type="match status" value="1"/>
</dbReference>
<dbReference type="EMBL" id="SLVM01000060">
    <property type="protein sequence ID" value="TCM73230.1"/>
    <property type="molecule type" value="Genomic_DNA"/>
</dbReference>
<organism evidence="3 4">
    <name type="scientific">Rhodovulum steppense</name>
    <dbReference type="NCBI Taxonomy" id="540251"/>
    <lineage>
        <taxon>Bacteria</taxon>
        <taxon>Pseudomonadati</taxon>
        <taxon>Pseudomonadota</taxon>
        <taxon>Alphaproteobacteria</taxon>
        <taxon>Rhodobacterales</taxon>
        <taxon>Paracoccaceae</taxon>
        <taxon>Rhodovulum</taxon>
    </lineage>
</organism>